<organism evidence="1 2">
    <name type="scientific">Dallia pectoralis</name>
    <name type="common">Alaska blackfish</name>
    <dbReference type="NCBI Taxonomy" id="75939"/>
    <lineage>
        <taxon>Eukaryota</taxon>
        <taxon>Metazoa</taxon>
        <taxon>Chordata</taxon>
        <taxon>Craniata</taxon>
        <taxon>Vertebrata</taxon>
        <taxon>Euteleostomi</taxon>
        <taxon>Actinopterygii</taxon>
        <taxon>Neopterygii</taxon>
        <taxon>Teleostei</taxon>
        <taxon>Protacanthopterygii</taxon>
        <taxon>Esociformes</taxon>
        <taxon>Umbridae</taxon>
        <taxon>Dallia</taxon>
    </lineage>
</organism>
<dbReference type="Proteomes" id="UP001157502">
    <property type="component" value="Chromosome 25"/>
</dbReference>
<evidence type="ECO:0000313" key="1">
    <source>
        <dbReference type="EMBL" id="KAJ7992547.1"/>
    </source>
</evidence>
<comment type="caution">
    <text evidence="1">The sequence shown here is derived from an EMBL/GenBank/DDBJ whole genome shotgun (WGS) entry which is preliminary data.</text>
</comment>
<keyword evidence="2" id="KW-1185">Reference proteome</keyword>
<accession>A0ACC2FMI5</accession>
<evidence type="ECO:0000313" key="2">
    <source>
        <dbReference type="Proteomes" id="UP001157502"/>
    </source>
</evidence>
<sequence>MTLVSNPAWQQQTCHVTTVYLSGPGIRDGLDDPASWYNLCRLPRELLERWESCRDNPGIPGPCHVASNLGTAVEICETSTIKAPALATRRLRIKGGGAHISDGASERSYRRPPGQPRNNTCLRCWSSGTDIIFLRVMQRSLVDLPVICVSLAET</sequence>
<protein>
    <submittedName>
        <fullName evidence="1">Uncharacterized protein</fullName>
    </submittedName>
</protein>
<reference evidence="1" key="1">
    <citation type="submission" date="2021-05" db="EMBL/GenBank/DDBJ databases">
        <authorList>
            <person name="Pan Q."/>
            <person name="Jouanno E."/>
            <person name="Zahm M."/>
            <person name="Klopp C."/>
            <person name="Cabau C."/>
            <person name="Louis A."/>
            <person name="Berthelot C."/>
            <person name="Parey E."/>
            <person name="Roest Crollius H."/>
            <person name="Montfort J."/>
            <person name="Robinson-Rechavi M."/>
            <person name="Bouchez O."/>
            <person name="Lampietro C."/>
            <person name="Lopez Roques C."/>
            <person name="Donnadieu C."/>
            <person name="Postlethwait J."/>
            <person name="Bobe J."/>
            <person name="Dillon D."/>
            <person name="Chandos A."/>
            <person name="von Hippel F."/>
            <person name="Guiguen Y."/>
        </authorList>
    </citation>
    <scope>NUCLEOTIDE SEQUENCE</scope>
    <source>
        <strain evidence="1">YG-Jan2019</strain>
    </source>
</reference>
<gene>
    <name evidence="1" type="ORF">DPEC_G00279820</name>
</gene>
<proteinExistence type="predicted"/>
<name>A0ACC2FMI5_DALPE</name>
<dbReference type="EMBL" id="CM055752">
    <property type="protein sequence ID" value="KAJ7992547.1"/>
    <property type="molecule type" value="Genomic_DNA"/>
</dbReference>